<accession>A0A7C9VF42</accession>
<dbReference type="InterPro" id="IPR003593">
    <property type="entry name" value="AAA+_ATPase"/>
</dbReference>
<dbReference type="PANTHER" id="PTHR43820:SF4">
    <property type="entry name" value="HIGH-AFFINITY BRANCHED-CHAIN AMINO ACID TRANSPORT ATP-BINDING PROTEIN LIVF"/>
    <property type="match status" value="1"/>
</dbReference>
<organism evidence="7 8">
    <name type="scientific">Mesorhizobium zhangyense</name>
    <dbReference type="NCBI Taxonomy" id="1776730"/>
    <lineage>
        <taxon>Bacteria</taxon>
        <taxon>Pseudomonadati</taxon>
        <taxon>Pseudomonadota</taxon>
        <taxon>Alphaproteobacteria</taxon>
        <taxon>Hyphomicrobiales</taxon>
        <taxon>Phyllobacteriaceae</taxon>
        <taxon>Mesorhizobium</taxon>
    </lineage>
</organism>
<feature type="domain" description="ABC transporter" evidence="6">
    <location>
        <begin position="5"/>
        <end position="238"/>
    </location>
</feature>
<dbReference type="AlphaFoldDB" id="A0A7C9VF42"/>
<dbReference type="EMBL" id="JAAKZG010000007">
    <property type="protein sequence ID" value="NGN42988.1"/>
    <property type="molecule type" value="Genomic_DNA"/>
</dbReference>
<dbReference type="Pfam" id="PF00005">
    <property type="entry name" value="ABC_tran"/>
    <property type="match status" value="1"/>
</dbReference>
<dbReference type="PANTHER" id="PTHR43820">
    <property type="entry name" value="HIGH-AFFINITY BRANCHED-CHAIN AMINO ACID TRANSPORT ATP-BINDING PROTEIN LIVF"/>
    <property type="match status" value="1"/>
</dbReference>
<dbReference type="GO" id="GO:0015807">
    <property type="term" value="P:L-amino acid transport"/>
    <property type="evidence" value="ECO:0007669"/>
    <property type="project" value="TreeGrafter"/>
</dbReference>
<evidence type="ECO:0000259" key="6">
    <source>
        <dbReference type="PROSITE" id="PS50893"/>
    </source>
</evidence>
<dbReference type="RefSeq" id="WP_165119350.1">
    <property type="nucleotide sequence ID" value="NZ_JAAKZG010000007.1"/>
</dbReference>
<proteinExistence type="inferred from homology"/>
<dbReference type="PROSITE" id="PS50893">
    <property type="entry name" value="ABC_TRANSPORTER_2"/>
    <property type="match status" value="1"/>
</dbReference>
<reference evidence="7 8" key="1">
    <citation type="submission" date="2020-02" db="EMBL/GenBank/DDBJ databases">
        <title>Genome sequence of the type strain CGMCC 1.15528 of Mesorhizobium zhangyense.</title>
        <authorList>
            <person name="Gao J."/>
            <person name="Sun J."/>
        </authorList>
    </citation>
    <scope>NUCLEOTIDE SEQUENCE [LARGE SCALE GENOMIC DNA]</scope>
    <source>
        <strain evidence="7 8">CGMCC 1.15528</strain>
    </source>
</reference>
<keyword evidence="5" id="KW-0029">Amino-acid transport</keyword>
<comment type="similarity">
    <text evidence="1">Belongs to the ABC transporter superfamily.</text>
</comment>
<evidence type="ECO:0000256" key="3">
    <source>
        <dbReference type="ARBA" id="ARBA00022741"/>
    </source>
</evidence>
<dbReference type="Proteomes" id="UP000481252">
    <property type="component" value="Unassembled WGS sequence"/>
</dbReference>
<dbReference type="GO" id="GO:0005524">
    <property type="term" value="F:ATP binding"/>
    <property type="evidence" value="ECO:0007669"/>
    <property type="project" value="UniProtKB-KW"/>
</dbReference>
<protein>
    <submittedName>
        <fullName evidence="7">ABC transporter ATP-binding protein</fullName>
    </submittedName>
</protein>
<evidence type="ECO:0000256" key="1">
    <source>
        <dbReference type="ARBA" id="ARBA00005417"/>
    </source>
</evidence>
<evidence type="ECO:0000256" key="2">
    <source>
        <dbReference type="ARBA" id="ARBA00022448"/>
    </source>
</evidence>
<dbReference type="InterPro" id="IPR003439">
    <property type="entry name" value="ABC_transporter-like_ATP-bd"/>
</dbReference>
<dbReference type="InterPro" id="IPR052156">
    <property type="entry name" value="BCAA_Transport_ATP-bd_LivF"/>
</dbReference>
<keyword evidence="8" id="KW-1185">Reference proteome</keyword>
<dbReference type="CDD" id="cd03224">
    <property type="entry name" value="ABC_TM1139_LivF_branched"/>
    <property type="match status" value="1"/>
</dbReference>
<dbReference type="SMART" id="SM00382">
    <property type="entry name" value="AAA"/>
    <property type="match status" value="1"/>
</dbReference>
<keyword evidence="3" id="KW-0547">Nucleotide-binding</keyword>
<dbReference type="Gene3D" id="3.40.50.300">
    <property type="entry name" value="P-loop containing nucleotide triphosphate hydrolases"/>
    <property type="match status" value="1"/>
</dbReference>
<dbReference type="SUPFAM" id="SSF52540">
    <property type="entry name" value="P-loop containing nucleoside triphosphate hydrolases"/>
    <property type="match status" value="1"/>
</dbReference>
<evidence type="ECO:0000256" key="5">
    <source>
        <dbReference type="ARBA" id="ARBA00022970"/>
    </source>
</evidence>
<evidence type="ECO:0000256" key="4">
    <source>
        <dbReference type="ARBA" id="ARBA00022840"/>
    </source>
</evidence>
<comment type="caution">
    <text evidence="7">The sequence shown here is derived from an EMBL/GenBank/DDBJ whole genome shotgun (WGS) entry which is preliminary data.</text>
</comment>
<evidence type="ECO:0000313" key="7">
    <source>
        <dbReference type="EMBL" id="NGN42988.1"/>
    </source>
</evidence>
<evidence type="ECO:0000313" key="8">
    <source>
        <dbReference type="Proteomes" id="UP000481252"/>
    </source>
</evidence>
<keyword evidence="2" id="KW-0813">Transport</keyword>
<dbReference type="GO" id="GO:0015658">
    <property type="term" value="F:branched-chain amino acid transmembrane transporter activity"/>
    <property type="evidence" value="ECO:0007669"/>
    <property type="project" value="TreeGrafter"/>
</dbReference>
<sequence length="238" mass="25600">MTTHLELSDISAGYGEASVLHDIDLTIARGEIAAIVGANGAGKSTLLSTIAGLIKPTKGSIDFDGSAIAGRRPNELPEQGLVLVPEGGRLFPFMTVKENLELGAYSPKSRATIATRLKEVSEIFPLLRERYSQLAGRLSGGERQMCAIARALMSRPEMLMLDEPSVGLSPLMTGRVLETVAHLAREEGLTVLIVEQRVTEVLAIADQAHILDHGRIVRSGAASILQNDRQVQETYMGM</sequence>
<name>A0A7C9VF42_9HYPH</name>
<keyword evidence="4 7" id="KW-0067">ATP-binding</keyword>
<gene>
    <name evidence="7" type="ORF">G6N74_18105</name>
</gene>
<dbReference type="GO" id="GO:0016887">
    <property type="term" value="F:ATP hydrolysis activity"/>
    <property type="evidence" value="ECO:0007669"/>
    <property type="project" value="InterPro"/>
</dbReference>
<dbReference type="InterPro" id="IPR027417">
    <property type="entry name" value="P-loop_NTPase"/>
</dbReference>